<comment type="caution">
    <text evidence="2">The sequence shown here is derived from an EMBL/GenBank/DDBJ whole genome shotgun (WGS) entry which is preliminary data.</text>
</comment>
<organism evidence="2 3">
    <name type="scientific">Trifolium pratense</name>
    <name type="common">Red clover</name>
    <dbReference type="NCBI Taxonomy" id="57577"/>
    <lineage>
        <taxon>Eukaryota</taxon>
        <taxon>Viridiplantae</taxon>
        <taxon>Streptophyta</taxon>
        <taxon>Embryophyta</taxon>
        <taxon>Tracheophyta</taxon>
        <taxon>Spermatophyta</taxon>
        <taxon>Magnoliopsida</taxon>
        <taxon>eudicotyledons</taxon>
        <taxon>Gunneridae</taxon>
        <taxon>Pentapetalae</taxon>
        <taxon>rosids</taxon>
        <taxon>fabids</taxon>
        <taxon>Fabales</taxon>
        <taxon>Fabaceae</taxon>
        <taxon>Papilionoideae</taxon>
        <taxon>50 kb inversion clade</taxon>
        <taxon>NPAAA clade</taxon>
        <taxon>Hologalegina</taxon>
        <taxon>IRL clade</taxon>
        <taxon>Trifolieae</taxon>
        <taxon>Trifolium</taxon>
    </lineage>
</organism>
<feature type="region of interest" description="Disordered" evidence="1">
    <location>
        <begin position="26"/>
        <end position="45"/>
    </location>
</feature>
<reference evidence="2 3" key="1">
    <citation type="journal article" date="2014" name="Am. J. Bot.">
        <title>Genome assembly and annotation for red clover (Trifolium pratense; Fabaceae).</title>
        <authorList>
            <person name="Istvanek J."/>
            <person name="Jaros M."/>
            <person name="Krenek A."/>
            <person name="Repkova J."/>
        </authorList>
    </citation>
    <scope>NUCLEOTIDE SEQUENCE [LARGE SCALE GENOMIC DNA]</scope>
    <source>
        <strain evidence="3">cv. Tatra</strain>
        <tissue evidence="2">Young leaves</tissue>
    </source>
</reference>
<name>A0A2K3KWU0_TRIPR</name>
<proteinExistence type="predicted"/>
<reference evidence="2 3" key="2">
    <citation type="journal article" date="2017" name="Front. Plant Sci.">
        <title>Gene Classification and Mining of Molecular Markers Useful in Red Clover (Trifolium pratense) Breeding.</title>
        <authorList>
            <person name="Istvanek J."/>
            <person name="Dluhosova J."/>
            <person name="Dluhos P."/>
            <person name="Patkova L."/>
            <person name="Nedelnik J."/>
            <person name="Repkova J."/>
        </authorList>
    </citation>
    <scope>NUCLEOTIDE SEQUENCE [LARGE SCALE GENOMIC DNA]</scope>
    <source>
        <strain evidence="3">cv. Tatra</strain>
        <tissue evidence="2">Young leaves</tissue>
    </source>
</reference>
<dbReference type="Proteomes" id="UP000236291">
    <property type="component" value="Unassembled WGS sequence"/>
</dbReference>
<evidence type="ECO:0000313" key="3">
    <source>
        <dbReference type="Proteomes" id="UP000236291"/>
    </source>
</evidence>
<dbReference type="EMBL" id="ASHM01115754">
    <property type="protein sequence ID" value="PNX70748.1"/>
    <property type="molecule type" value="Genomic_DNA"/>
</dbReference>
<evidence type="ECO:0000313" key="2">
    <source>
        <dbReference type="EMBL" id="PNX70748.1"/>
    </source>
</evidence>
<feature type="non-terminal residue" evidence="2">
    <location>
        <position position="45"/>
    </location>
</feature>
<sequence length="45" mass="4942">MNDDSRDVVVWPTMVMSSVMAMNDDFGDGDDDFGDGDDDDDFCDG</sequence>
<protein>
    <submittedName>
        <fullName evidence="2">Uncharacterized protein</fullName>
    </submittedName>
</protein>
<evidence type="ECO:0000256" key="1">
    <source>
        <dbReference type="SAM" id="MobiDB-lite"/>
    </source>
</evidence>
<gene>
    <name evidence="2" type="ORF">L195_g057704</name>
</gene>
<accession>A0A2K3KWU0</accession>
<dbReference type="AlphaFoldDB" id="A0A2K3KWU0"/>